<proteinExistence type="predicted"/>
<dbReference type="Proteomes" id="UP000244956">
    <property type="component" value="Unassembled WGS sequence"/>
</dbReference>
<dbReference type="RefSeq" id="WP_109264479.1">
    <property type="nucleotide sequence ID" value="NZ_QEWP01000007.1"/>
</dbReference>
<dbReference type="Gene3D" id="2.160.20.10">
    <property type="entry name" value="Single-stranded right-handed beta-helix, Pectin lyase-like"/>
    <property type="match status" value="1"/>
</dbReference>
<dbReference type="OrthoDB" id="9795222at2"/>
<dbReference type="InterPro" id="IPR012334">
    <property type="entry name" value="Pectin_lyas_fold"/>
</dbReference>
<reference evidence="3 4" key="1">
    <citation type="submission" date="2018-05" db="EMBL/GenBank/DDBJ databases">
        <title>Marinilabilia rubrum sp. nov., isolated from saltern sediment.</title>
        <authorList>
            <person name="Zhang R."/>
        </authorList>
    </citation>
    <scope>NUCLEOTIDE SEQUENCE [LARGE SCALE GENOMIC DNA]</scope>
    <source>
        <strain evidence="3 4">WTE16</strain>
    </source>
</reference>
<keyword evidence="1" id="KW-0732">Signal</keyword>
<dbReference type="EMBL" id="QEWP01000007">
    <property type="protein sequence ID" value="PWD99486.1"/>
    <property type="molecule type" value="Genomic_DNA"/>
</dbReference>
<evidence type="ECO:0000313" key="3">
    <source>
        <dbReference type="EMBL" id="PWD99486.1"/>
    </source>
</evidence>
<dbReference type="NCBIfam" id="TIGR04183">
    <property type="entry name" value="Por_Secre_tail"/>
    <property type="match status" value="1"/>
</dbReference>
<dbReference type="InterPro" id="IPR026444">
    <property type="entry name" value="Secre_tail"/>
</dbReference>
<evidence type="ECO:0000259" key="2">
    <source>
        <dbReference type="Pfam" id="PF18962"/>
    </source>
</evidence>
<organism evidence="3 4">
    <name type="scientific">Marinilabilia rubra</name>
    <dbReference type="NCBI Taxonomy" id="2162893"/>
    <lineage>
        <taxon>Bacteria</taxon>
        <taxon>Pseudomonadati</taxon>
        <taxon>Bacteroidota</taxon>
        <taxon>Bacteroidia</taxon>
        <taxon>Marinilabiliales</taxon>
        <taxon>Marinilabiliaceae</taxon>
        <taxon>Marinilabilia</taxon>
    </lineage>
</organism>
<sequence>MVKVYYFFITATYLLLPFNFANSQQLVVYDNIPGRAASDHYLCRVKFESEDENAWRDAFVLQTEAKSENGYYSTVQGWTASWIAFESDFNGDNVIVEISRKDGTAITESMVRPVAEASPAVISNGKAYVTFTEPANVNVDINGQMEKNYTGYGYGGAPVHTITLFANPVFPVPDVNNSNVRLLQPDEDINTLNRADWDTIVFAPGVHNIGMPFEILDNEVLFIPGDAIVKGTIHPLDAWGDEASQNIKVYGSGTISGEDIVRDPDDKSKIFKPFTYQAEGAHLEGFVVADPAFHTFNMGHSRQNTTMPNIYKNLKILAWRVNSDGINAFRNSEISDCFFRVQDDAFYLGATNVNAHDNVVWNDANGAVLFLPRAIDGSSCQFKDITVIYHRANWHWWEGGRIISMRETDPGTTISNVHVKNILVEDPLPAFPPFYATMVPGTGDVTLNNIIIENVHQEHDGVSTSLDQDRGKPQNTMVGLDSSRKWENITFKNCYFNGKTLTSFGDGNFDTTFVDKNTVIFDTGQTSIEDRKKRSDVLKIYPDPAHNLLNIHFKHPAARKINVFNMAGQLLFLTQTNDQKTQIDASTFKGRGPLVITVQSEGSVSNHKIMVR</sequence>
<name>A0A2U2B8W8_9BACT</name>
<dbReference type="SUPFAM" id="SSF51126">
    <property type="entry name" value="Pectin lyase-like"/>
    <property type="match status" value="1"/>
</dbReference>
<evidence type="ECO:0000313" key="4">
    <source>
        <dbReference type="Proteomes" id="UP000244956"/>
    </source>
</evidence>
<dbReference type="Gene3D" id="2.60.350.10">
    <property type="entry name" value="Dextranase, N-terminal"/>
    <property type="match status" value="1"/>
</dbReference>
<comment type="caution">
    <text evidence="3">The sequence shown here is derived from an EMBL/GenBank/DDBJ whole genome shotgun (WGS) entry which is preliminary data.</text>
</comment>
<feature type="chain" id="PRO_5015397136" description="Secretion system C-terminal sorting domain-containing protein" evidence="1">
    <location>
        <begin position="24"/>
        <end position="612"/>
    </location>
</feature>
<dbReference type="Pfam" id="PF18962">
    <property type="entry name" value="Por_Secre_tail"/>
    <property type="match status" value="1"/>
</dbReference>
<dbReference type="AlphaFoldDB" id="A0A2U2B8W8"/>
<accession>A0A2U2B8W8</accession>
<protein>
    <recommendedName>
        <fullName evidence="2">Secretion system C-terminal sorting domain-containing protein</fullName>
    </recommendedName>
</protein>
<dbReference type="InterPro" id="IPR035953">
    <property type="entry name" value="Dextranase_N-ter"/>
</dbReference>
<keyword evidence="4" id="KW-1185">Reference proteome</keyword>
<evidence type="ECO:0000256" key="1">
    <source>
        <dbReference type="SAM" id="SignalP"/>
    </source>
</evidence>
<feature type="domain" description="Secretion system C-terminal sorting" evidence="2">
    <location>
        <begin position="540"/>
        <end position="611"/>
    </location>
</feature>
<gene>
    <name evidence="3" type="ORF">DDZ16_10805</name>
</gene>
<feature type="signal peptide" evidence="1">
    <location>
        <begin position="1"/>
        <end position="23"/>
    </location>
</feature>
<dbReference type="InterPro" id="IPR011050">
    <property type="entry name" value="Pectin_lyase_fold/virulence"/>
</dbReference>